<dbReference type="AlphaFoldDB" id="E3R037"/>
<dbReference type="RefSeq" id="XP_008100495.1">
    <property type="nucleotide sequence ID" value="XM_008102304.1"/>
</dbReference>
<evidence type="ECO:0000256" key="6">
    <source>
        <dbReference type="PROSITE-ProRule" id="PRU00042"/>
    </source>
</evidence>
<proteinExistence type="predicted"/>
<name>E3R037_COLGM</name>
<dbReference type="PROSITE" id="PS50157">
    <property type="entry name" value="ZINC_FINGER_C2H2_2"/>
    <property type="match status" value="2"/>
</dbReference>
<dbReference type="HOGENOM" id="CLU_002678_42_18_1"/>
<keyword evidence="9" id="KW-1185">Reference proteome</keyword>
<dbReference type="GO" id="GO:0000978">
    <property type="term" value="F:RNA polymerase II cis-regulatory region sequence-specific DNA binding"/>
    <property type="evidence" value="ECO:0007669"/>
    <property type="project" value="TreeGrafter"/>
</dbReference>
<evidence type="ECO:0000259" key="7">
    <source>
        <dbReference type="PROSITE" id="PS50157"/>
    </source>
</evidence>
<dbReference type="GO" id="GO:0005667">
    <property type="term" value="C:transcription regulator complex"/>
    <property type="evidence" value="ECO:0007669"/>
    <property type="project" value="TreeGrafter"/>
</dbReference>
<dbReference type="OrthoDB" id="3437960at2759"/>
<sequence>KDRLKRHCCIHTNKRPYRCSTPCCDKSFTQILHLNRHNPTHTGEKSYQCQHSGCGGGHSFRCSRFPPDPSSLARHRHVHTGKR</sequence>
<keyword evidence="4" id="KW-0862">Zinc</keyword>
<organism evidence="9">
    <name type="scientific">Colletotrichum graminicola (strain M1.001 / M2 / FGSC 10212)</name>
    <name type="common">Maize anthracnose fungus</name>
    <name type="synonym">Glomerella graminicola</name>
    <dbReference type="NCBI Taxonomy" id="645133"/>
    <lineage>
        <taxon>Eukaryota</taxon>
        <taxon>Fungi</taxon>
        <taxon>Dikarya</taxon>
        <taxon>Ascomycota</taxon>
        <taxon>Pezizomycotina</taxon>
        <taxon>Sordariomycetes</taxon>
        <taxon>Hypocreomycetidae</taxon>
        <taxon>Glomerellales</taxon>
        <taxon>Glomerellaceae</taxon>
        <taxon>Colletotrichum</taxon>
        <taxon>Colletotrichum graminicola species complex</taxon>
    </lineage>
</organism>
<keyword evidence="1" id="KW-0479">Metal-binding</keyword>
<dbReference type="FunFam" id="3.30.160.60:FF:000125">
    <property type="entry name" value="Putative zinc finger protein 143"/>
    <property type="match status" value="1"/>
</dbReference>
<dbReference type="STRING" id="645133.E3R037"/>
<dbReference type="GeneID" id="24416984"/>
<evidence type="ECO:0000256" key="1">
    <source>
        <dbReference type="ARBA" id="ARBA00022723"/>
    </source>
</evidence>
<evidence type="ECO:0000256" key="3">
    <source>
        <dbReference type="ARBA" id="ARBA00022771"/>
    </source>
</evidence>
<evidence type="ECO:0000313" key="9">
    <source>
        <dbReference type="Proteomes" id="UP000008782"/>
    </source>
</evidence>
<protein>
    <recommendedName>
        <fullName evidence="5">C2H2 type master regulator of conidiophore development brlA</fullName>
    </recommendedName>
</protein>
<evidence type="ECO:0000256" key="5">
    <source>
        <dbReference type="ARBA" id="ARBA00044085"/>
    </source>
</evidence>
<keyword evidence="2" id="KW-0677">Repeat</keyword>
<dbReference type="VEuPathDB" id="FungiDB:GLRG_11620"/>
<dbReference type="InterPro" id="IPR013087">
    <property type="entry name" value="Znf_C2H2_type"/>
</dbReference>
<evidence type="ECO:0000256" key="4">
    <source>
        <dbReference type="ARBA" id="ARBA00022833"/>
    </source>
</evidence>
<dbReference type="GO" id="GO:0008270">
    <property type="term" value="F:zinc ion binding"/>
    <property type="evidence" value="ECO:0007669"/>
    <property type="project" value="UniProtKB-KW"/>
</dbReference>
<gene>
    <name evidence="8" type="ORF">GLRG_11620</name>
</gene>
<accession>E3R037</accession>
<feature type="domain" description="C2H2-type" evidence="7">
    <location>
        <begin position="47"/>
        <end position="83"/>
    </location>
</feature>
<dbReference type="EMBL" id="GG697426">
    <property type="protein sequence ID" value="EFQ36475.1"/>
    <property type="molecule type" value="Genomic_DNA"/>
</dbReference>
<dbReference type="Proteomes" id="UP000008782">
    <property type="component" value="Unassembled WGS sequence"/>
</dbReference>
<dbReference type="GO" id="GO:0000981">
    <property type="term" value="F:DNA-binding transcription factor activity, RNA polymerase II-specific"/>
    <property type="evidence" value="ECO:0007669"/>
    <property type="project" value="UniProtKB-ARBA"/>
</dbReference>
<evidence type="ECO:0000313" key="8">
    <source>
        <dbReference type="EMBL" id="EFQ36475.1"/>
    </source>
</evidence>
<dbReference type="PANTHER" id="PTHR14003">
    <property type="entry name" value="TRANSCRIPTIONAL REPRESSOR PROTEIN YY"/>
    <property type="match status" value="1"/>
</dbReference>
<feature type="non-terminal residue" evidence="8">
    <location>
        <position position="1"/>
    </location>
</feature>
<keyword evidence="3 6" id="KW-0863">Zinc-finger</keyword>
<dbReference type="PROSITE" id="PS00028">
    <property type="entry name" value="ZINC_FINGER_C2H2_1"/>
    <property type="match status" value="1"/>
</dbReference>
<dbReference type="PANTHER" id="PTHR14003:SF19">
    <property type="entry name" value="YY2 TRANSCRIPTION FACTOR"/>
    <property type="match status" value="1"/>
</dbReference>
<dbReference type="eggNOG" id="KOG1721">
    <property type="taxonomic scope" value="Eukaryota"/>
</dbReference>
<dbReference type="SUPFAM" id="SSF57667">
    <property type="entry name" value="beta-beta-alpha zinc fingers"/>
    <property type="match status" value="1"/>
</dbReference>
<dbReference type="Gene3D" id="3.30.160.60">
    <property type="entry name" value="Classic Zinc Finger"/>
    <property type="match status" value="2"/>
</dbReference>
<reference evidence="9" key="1">
    <citation type="journal article" date="2012" name="Nat. Genet.">
        <title>Lifestyle transitions in plant pathogenic Colletotrichum fungi deciphered by genome and transcriptome analyses.</title>
        <authorList>
            <person name="O'Connell R.J."/>
            <person name="Thon M.R."/>
            <person name="Hacquard S."/>
            <person name="Amyotte S.G."/>
            <person name="Kleemann J."/>
            <person name="Torres M.F."/>
            <person name="Damm U."/>
            <person name="Buiate E.A."/>
            <person name="Epstein L."/>
            <person name="Alkan N."/>
            <person name="Altmueller J."/>
            <person name="Alvarado-Balderrama L."/>
            <person name="Bauser C.A."/>
            <person name="Becker C."/>
            <person name="Birren B.W."/>
            <person name="Chen Z."/>
            <person name="Choi J."/>
            <person name="Crouch J.A."/>
            <person name="Duvick J.P."/>
            <person name="Farman M.A."/>
            <person name="Gan P."/>
            <person name="Heiman D."/>
            <person name="Henrissat B."/>
            <person name="Howard R.J."/>
            <person name="Kabbage M."/>
            <person name="Koch C."/>
            <person name="Kracher B."/>
            <person name="Kubo Y."/>
            <person name="Law A.D."/>
            <person name="Lebrun M.-H."/>
            <person name="Lee Y.-H."/>
            <person name="Miyara I."/>
            <person name="Moore N."/>
            <person name="Neumann U."/>
            <person name="Nordstroem K."/>
            <person name="Panaccione D.G."/>
            <person name="Panstruga R."/>
            <person name="Place M."/>
            <person name="Proctor R.H."/>
            <person name="Prusky D."/>
            <person name="Rech G."/>
            <person name="Reinhardt R."/>
            <person name="Rollins J.A."/>
            <person name="Rounsley S."/>
            <person name="Schardl C.L."/>
            <person name="Schwartz D.C."/>
            <person name="Shenoy N."/>
            <person name="Shirasu K."/>
            <person name="Sikhakolli U.R."/>
            <person name="Stueber K."/>
            <person name="Sukno S.A."/>
            <person name="Sweigard J.A."/>
            <person name="Takano Y."/>
            <person name="Takahara H."/>
            <person name="Trail F."/>
            <person name="van der Does H.C."/>
            <person name="Voll L.M."/>
            <person name="Will I."/>
            <person name="Young S."/>
            <person name="Zeng Q."/>
            <person name="Zhang J."/>
            <person name="Zhou S."/>
            <person name="Dickman M.B."/>
            <person name="Schulze-Lefert P."/>
            <person name="Ver Loren van Themaat E."/>
            <person name="Ma L.-J."/>
            <person name="Vaillancourt L.J."/>
        </authorList>
    </citation>
    <scope>NUCLEOTIDE SEQUENCE [LARGE SCALE GENOMIC DNA]</scope>
    <source>
        <strain evidence="9">M1.001 / M2 / FGSC 10212</strain>
    </source>
</reference>
<dbReference type="GO" id="GO:0000785">
    <property type="term" value="C:chromatin"/>
    <property type="evidence" value="ECO:0007669"/>
    <property type="project" value="TreeGrafter"/>
</dbReference>
<feature type="domain" description="C2H2-type" evidence="7">
    <location>
        <begin position="17"/>
        <end position="46"/>
    </location>
</feature>
<dbReference type="InterPro" id="IPR036236">
    <property type="entry name" value="Znf_C2H2_sf"/>
</dbReference>
<evidence type="ECO:0000256" key="2">
    <source>
        <dbReference type="ARBA" id="ARBA00022737"/>
    </source>
</evidence>